<feature type="transmembrane region" description="Helical" evidence="1">
    <location>
        <begin position="6"/>
        <end position="33"/>
    </location>
</feature>
<keyword evidence="3" id="KW-1185">Reference proteome</keyword>
<reference evidence="2 3" key="1">
    <citation type="submission" date="2016-04" db="EMBL/GenBank/DDBJ databases">
        <title>A degradative enzymes factory behind the ericoid mycorrhizal symbiosis.</title>
        <authorList>
            <consortium name="DOE Joint Genome Institute"/>
            <person name="Martino E."/>
            <person name="Morin E."/>
            <person name="Grelet G."/>
            <person name="Kuo A."/>
            <person name="Kohler A."/>
            <person name="Daghino S."/>
            <person name="Barry K."/>
            <person name="Choi C."/>
            <person name="Cichocki N."/>
            <person name="Clum A."/>
            <person name="Copeland A."/>
            <person name="Hainaut M."/>
            <person name="Haridas S."/>
            <person name="Labutti K."/>
            <person name="Lindquist E."/>
            <person name="Lipzen A."/>
            <person name="Khouja H.-R."/>
            <person name="Murat C."/>
            <person name="Ohm R."/>
            <person name="Olson A."/>
            <person name="Spatafora J."/>
            <person name="Veneault-Fourrey C."/>
            <person name="Henrissat B."/>
            <person name="Grigoriev I."/>
            <person name="Martin F."/>
            <person name="Perotto S."/>
        </authorList>
    </citation>
    <scope>NUCLEOTIDE SEQUENCE [LARGE SCALE GENOMIC DNA]</scope>
    <source>
        <strain evidence="2 3">F</strain>
    </source>
</reference>
<organism evidence="2 3">
    <name type="scientific">Hyaloscypha variabilis (strain UAMH 11265 / GT02V1 / F)</name>
    <name type="common">Meliniomyces variabilis</name>
    <dbReference type="NCBI Taxonomy" id="1149755"/>
    <lineage>
        <taxon>Eukaryota</taxon>
        <taxon>Fungi</taxon>
        <taxon>Dikarya</taxon>
        <taxon>Ascomycota</taxon>
        <taxon>Pezizomycotina</taxon>
        <taxon>Leotiomycetes</taxon>
        <taxon>Helotiales</taxon>
        <taxon>Hyaloscyphaceae</taxon>
        <taxon>Hyaloscypha</taxon>
        <taxon>Hyaloscypha variabilis</taxon>
    </lineage>
</organism>
<name>A0A2J6RPZ3_HYAVF</name>
<proteinExistence type="predicted"/>
<accession>A0A2J6RPZ3</accession>
<gene>
    <name evidence="2" type="ORF">L207DRAFT_528909</name>
</gene>
<dbReference type="Proteomes" id="UP000235786">
    <property type="component" value="Unassembled WGS sequence"/>
</dbReference>
<evidence type="ECO:0000313" key="3">
    <source>
        <dbReference type="Proteomes" id="UP000235786"/>
    </source>
</evidence>
<keyword evidence="1" id="KW-0472">Membrane</keyword>
<keyword evidence="1" id="KW-0812">Transmembrane</keyword>
<keyword evidence="1" id="KW-1133">Transmembrane helix</keyword>
<evidence type="ECO:0000256" key="1">
    <source>
        <dbReference type="SAM" id="Phobius"/>
    </source>
</evidence>
<sequence>MLLFAFILSIFSFSTFILLTFIYVIFIIILIIIHIRFVVISAFYWKPILLSTIFERLSRSITVHANPCFHEITRIICPPVFVHLKREPNDSLFWTQSTSALAHPSFTFSIQQSIQP</sequence>
<protein>
    <submittedName>
        <fullName evidence="2">Uncharacterized protein</fullName>
    </submittedName>
</protein>
<dbReference type="AlphaFoldDB" id="A0A2J6RPZ3"/>
<dbReference type="EMBL" id="KZ613945">
    <property type="protein sequence ID" value="PMD40582.1"/>
    <property type="molecule type" value="Genomic_DNA"/>
</dbReference>
<evidence type="ECO:0000313" key="2">
    <source>
        <dbReference type="EMBL" id="PMD40582.1"/>
    </source>
</evidence>